<protein>
    <recommendedName>
        <fullName evidence="3">Lipoprotein</fullName>
    </recommendedName>
</protein>
<dbReference type="Proteomes" id="UP000703295">
    <property type="component" value="Unassembled WGS sequence"/>
</dbReference>
<reference evidence="1 2" key="1">
    <citation type="journal article" date="2021" name="Sci. Rep.">
        <title>The distribution of antibiotic resistance genes in chicken gut microbiota commensals.</title>
        <authorList>
            <person name="Juricova H."/>
            <person name="Matiasovicova J."/>
            <person name="Kubasova T."/>
            <person name="Cejkova D."/>
            <person name="Rychlik I."/>
        </authorList>
    </citation>
    <scope>NUCLEOTIDE SEQUENCE [LARGE SCALE GENOMIC DNA]</scope>
    <source>
        <strain evidence="1 2">An801</strain>
    </source>
</reference>
<keyword evidence="2" id="KW-1185">Reference proteome</keyword>
<evidence type="ECO:0008006" key="3">
    <source>
        <dbReference type="Google" id="ProtNLM"/>
    </source>
</evidence>
<evidence type="ECO:0000313" key="1">
    <source>
        <dbReference type="EMBL" id="MBM6759842.1"/>
    </source>
</evidence>
<dbReference type="EMBL" id="JACJJW010000066">
    <property type="protein sequence ID" value="MBM6759842.1"/>
    <property type="molecule type" value="Genomic_DNA"/>
</dbReference>
<proteinExistence type="predicted"/>
<name>A0ABS2EYS7_9BACE</name>
<comment type="caution">
    <text evidence="1">The sequence shown here is derived from an EMBL/GenBank/DDBJ whole genome shotgun (WGS) entry which is preliminary data.</text>
</comment>
<gene>
    <name evidence="1" type="ORF">H6A31_14365</name>
</gene>
<sequence length="166" mass="19300">MKKILYYIFITVLIPVLLCQCTIKKKDTSAENNNDPHCVVDSTDTEQINRKIAWEEANKYKASITDTTFLQTKEKMSDKAIDPFNPNYAFNQVVYLKALERAKKSLVVRDNLLFLNIKSGKDILISEDLFQYIINVIENWNKGIKEKQYKIIKTDDGYDVEPIILK</sequence>
<evidence type="ECO:0000313" key="2">
    <source>
        <dbReference type="Proteomes" id="UP000703295"/>
    </source>
</evidence>
<organism evidence="1 2">
    <name type="scientific">Bacteroides mediterraneensis</name>
    <dbReference type="NCBI Taxonomy" id="1841856"/>
    <lineage>
        <taxon>Bacteria</taxon>
        <taxon>Pseudomonadati</taxon>
        <taxon>Bacteroidota</taxon>
        <taxon>Bacteroidia</taxon>
        <taxon>Bacteroidales</taxon>
        <taxon>Bacteroidaceae</taxon>
        <taxon>Bacteroides</taxon>
    </lineage>
</organism>
<dbReference type="RefSeq" id="WP_204477399.1">
    <property type="nucleotide sequence ID" value="NZ_JACJJW010000066.1"/>
</dbReference>
<accession>A0ABS2EYS7</accession>